<dbReference type="CDD" id="cd03809">
    <property type="entry name" value="GT4_MtfB-like"/>
    <property type="match status" value="1"/>
</dbReference>
<evidence type="ECO:0000256" key="1">
    <source>
        <dbReference type="ARBA" id="ARBA00022679"/>
    </source>
</evidence>
<feature type="domain" description="Glycosyltransferase subfamily 4-like N-terminal" evidence="3">
    <location>
        <begin position="61"/>
        <end position="174"/>
    </location>
</feature>
<dbReference type="SUPFAM" id="SSF53756">
    <property type="entry name" value="UDP-Glycosyltransferase/glycogen phosphorylase"/>
    <property type="match status" value="1"/>
</dbReference>
<gene>
    <name evidence="4" type="ORF">HMPREF9449_01051</name>
</gene>
<dbReference type="Gene3D" id="3.40.50.2000">
    <property type="entry name" value="Glycogen Phosphorylase B"/>
    <property type="match status" value="2"/>
</dbReference>
<dbReference type="InterPro" id="IPR028098">
    <property type="entry name" value="Glyco_trans_4-like_N"/>
</dbReference>
<feature type="domain" description="Glycosyl transferase family 1" evidence="2">
    <location>
        <begin position="194"/>
        <end position="347"/>
    </location>
</feature>
<evidence type="ECO:0008006" key="6">
    <source>
        <dbReference type="Google" id="ProtNLM"/>
    </source>
</evidence>
<comment type="caution">
    <text evidence="4">The sequence shown here is derived from an EMBL/GenBank/DDBJ whole genome shotgun (WGS) entry which is preliminary data.</text>
</comment>
<sequence length="372" mass="42697">MKIAIEAQRLFRTNKHGMDFVALETIRELQKIDTINEYYILVAPGSDHCLNATNNFHILELKCPTYPLWEQFALPKAIRKIHPNLLHCTSNTAPLYCSVPLILTLHDIIFLEKRAASNISIYQNMGWYYRRFIVPRILPKCKKIITVSQFECNHILETLDLSEQQIIAIHNGYNQRFHPLENVSEIIRKYIPHDDYLFFLGNTDPKKNTPRTLKAYSIYLKKSTHPLPLLIADLEEKVIDRILAQQNISEIKPMLYFPGYITHADLPAIYNKAKVFLYTSLRESFGIPLLEAMACGTPVITSCTSAIPEIAGEGAILISPEDENAIAGELLKLENDPSYYKQQIAYGLERVKKFSWQATARQVLNIYQNLNS</sequence>
<keyword evidence="5" id="KW-1185">Reference proteome</keyword>
<evidence type="ECO:0000259" key="2">
    <source>
        <dbReference type="Pfam" id="PF00534"/>
    </source>
</evidence>
<dbReference type="Proteomes" id="UP000004892">
    <property type="component" value="Unassembled WGS sequence"/>
</dbReference>
<dbReference type="EMBL" id="ADMC01000016">
    <property type="protein sequence ID" value="EHP48906.1"/>
    <property type="molecule type" value="Genomic_DNA"/>
</dbReference>
<accession>H1DFL5</accession>
<dbReference type="GO" id="GO:0016757">
    <property type="term" value="F:glycosyltransferase activity"/>
    <property type="evidence" value="ECO:0007669"/>
    <property type="project" value="InterPro"/>
</dbReference>
<dbReference type="Pfam" id="PF13439">
    <property type="entry name" value="Glyco_transf_4"/>
    <property type="match status" value="1"/>
</dbReference>
<reference evidence="4 5" key="1">
    <citation type="submission" date="2012-01" db="EMBL/GenBank/DDBJ databases">
        <title>The Genome Sequence of Odoribacter laneus YIT 12061.</title>
        <authorList>
            <consortium name="The Broad Institute Genome Sequencing Platform"/>
            <person name="Earl A."/>
            <person name="Ward D."/>
            <person name="Feldgarden M."/>
            <person name="Gevers D."/>
            <person name="Morotomi M."/>
            <person name="Young S.K."/>
            <person name="Zeng Q."/>
            <person name="Gargeya S."/>
            <person name="Fitzgerald M."/>
            <person name="Haas B."/>
            <person name="Abouelleil A."/>
            <person name="Alvarado L."/>
            <person name="Arachchi H.M."/>
            <person name="Berlin A."/>
            <person name="Chapman S.B."/>
            <person name="Gearin G."/>
            <person name="Goldberg J."/>
            <person name="Griggs A."/>
            <person name="Gujja S."/>
            <person name="Hansen M."/>
            <person name="Heiman D."/>
            <person name="Howarth C."/>
            <person name="Larimer J."/>
            <person name="Lui A."/>
            <person name="MacDonald P.J.P."/>
            <person name="McCowen C."/>
            <person name="Montmayeur A."/>
            <person name="Murphy C."/>
            <person name="Neiman D."/>
            <person name="Pearson M."/>
            <person name="Priest M."/>
            <person name="Roberts A."/>
            <person name="Saif S."/>
            <person name="Shea T."/>
            <person name="Sisk P."/>
            <person name="Stolte C."/>
            <person name="Sykes S."/>
            <person name="Wortman J."/>
            <person name="Nusbaum C."/>
            <person name="Birren B."/>
        </authorList>
    </citation>
    <scope>NUCLEOTIDE SEQUENCE [LARGE SCALE GENOMIC DNA]</scope>
    <source>
        <strain evidence="4 5">YIT 12061</strain>
    </source>
</reference>
<proteinExistence type="predicted"/>
<dbReference type="GeneID" id="98068641"/>
<dbReference type="Pfam" id="PF00534">
    <property type="entry name" value="Glycos_transf_1"/>
    <property type="match status" value="1"/>
</dbReference>
<dbReference type="HOGENOM" id="CLU_009583_27_5_10"/>
<protein>
    <recommendedName>
        <fullName evidence="6">Glycosyl transferase family 1 domain-containing protein</fullName>
    </recommendedName>
</protein>
<evidence type="ECO:0000259" key="3">
    <source>
        <dbReference type="Pfam" id="PF13439"/>
    </source>
</evidence>
<evidence type="ECO:0000313" key="4">
    <source>
        <dbReference type="EMBL" id="EHP48906.1"/>
    </source>
</evidence>
<dbReference type="eggNOG" id="COG0438">
    <property type="taxonomic scope" value="Bacteria"/>
</dbReference>
<dbReference type="PANTHER" id="PTHR46401">
    <property type="entry name" value="GLYCOSYLTRANSFERASE WBBK-RELATED"/>
    <property type="match status" value="1"/>
</dbReference>
<dbReference type="AlphaFoldDB" id="H1DFL5"/>
<dbReference type="InterPro" id="IPR001296">
    <property type="entry name" value="Glyco_trans_1"/>
</dbReference>
<dbReference type="RefSeq" id="WP_009136199.1">
    <property type="nucleotide sequence ID" value="NZ_JH594596.1"/>
</dbReference>
<dbReference type="STRING" id="742817.HMPREF9449_01051"/>
<dbReference type="GO" id="GO:0009103">
    <property type="term" value="P:lipopolysaccharide biosynthetic process"/>
    <property type="evidence" value="ECO:0007669"/>
    <property type="project" value="TreeGrafter"/>
</dbReference>
<keyword evidence="1" id="KW-0808">Transferase</keyword>
<organism evidence="4 5">
    <name type="scientific">Odoribacter laneus YIT 12061</name>
    <dbReference type="NCBI Taxonomy" id="742817"/>
    <lineage>
        <taxon>Bacteria</taxon>
        <taxon>Pseudomonadati</taxon>
        <taxon>Bacteroidota</taxon>
        <taxon>Bacteroidia</taxon>
        <taxon>Bacteroidales</taxon>
        <taxon>Odoribacteraceae</taxon>
        <taxon>Odoribacter</taxon>
    </lineage>
</organism>
<dbReference type="PANTHER" id="PTHR46401:SF2">
    <property type="entry name" value="GLYCOSYLTRANSFERASE WBBK-RELATED"/>
    <property type="match status" value="1"/>
</dbReference>
<name>H1DFL5_9BACT</name>
<dbReference type="PATRIC" id="fig|742817.3.peg.1113"/>
<evidence type="ECO:0000313" key="5">
    <source>
        <dbReference type="Proteomes" id="UP000004892"/>
    </source>
</evidence>